<gene>
    <name evidence="10" type="ORF">AGLY_003475</name>
</gene>
<feature type="repeat" description="ANK" evidence="5">
    <location>
        <begin position="590"/>
        <end position="622"/>
    </location>
</feature>
<dbReference type="PANTHER" id="PTHR24166">
    <property type="entry name" value="ROLLING PEBBLES, ISOFORM B"/>
    <property type="match status" value="1"/>
</dbReference>
<dbReference type="Pfam" id="PF25521">
    <property type="entry name" value="WHD_TANC1"/>
    <property type="match status" value="1"/>
</dbReference>
<feature type="repeat" description="ANK" evidence="5">
    <location>
        <begin position="838"/>
        <end position="870"/>
    </location>
</feature>
<feature type="repeat" description="ANK" evidence="5">
    <location>
        <begin position="522"/>
        <end position="554"/>
    </location>
</feature>
<keyword evidence="1" id="KW-0597">Phosphoprotein</keyword>
<dbReference type="InterPro" id="IPR027417">
    <property type="entry name" value="P-loop_NTPase"/>
</dbReference>
<evidence type="ECO:0000256" key="6">
    <source>
        <dbReference type="SAM" id="MobiDB-lite"/>
    </source>
</evidence>
<keyword evidence="4 5" id="KW-0040">ANK repeat</keyword>
<dbReference type="InterPro" id="IPR056884">
    <property type="entry name" value="NPHP3-like_N"/>
</dbReference>
<dbReference type="InterPro" id="IPR050889">
    <property type="entry name" value="Dendritic_Spine_Reg/Scaffold"/>
</dbReference>
<dbReference type="Pfam" id="PF24883">
    <property type="entry name" value="NPHP3_N"/>
    <property type="match status" value="1"/>
</dbReference>
<feature type="domain" description="TANC1/2-like AAA+ ATPase lid" evidence="8">
    <location>
        <begin position="219"/>
        <end position="302"/>
    </location>
</feature>
<keyword evidence="3" id="KW-0802">TPR repeat</keyword>
<feature type="repeat" description="ANK" evidence="5">
    <location>
        <begin position="972"/>
        <end position="996"/>
    </location>
</feature>
<dbReference type="SUPFAM" id="SSF48403">
    <property type="entry name" value="Ankyrin repeat"/>
    <property type="match status" value="2"/>
</dbReference>
<organism evidence="10 11">
    <name type="scientific">Aphis glycines</name>
    <name type="common">Soybean aphid</name>
    <dbReference type="NCBI Taxonomy" id="307491"/>
    <lineage>
        <taxon>Eukaryota</taxon>
        <taxon>Metazoa</taxon>
        <taxon>Ecdysozoa</taxon>
        <taxon>Arthropoda</taxon>
        <taxon>Hexapoda</taxon>
        <taxon>Insecta</taxon>
        <taxon>Pterygota</taxon>
        <taxon>Neoptera</taxon>
        <taxon>Paraneoptera</taxon>
        <taxon>Hemiptera</taxon>
        <taxon>Sternorrhyncha</taxon>
        <taxon>Aphidomorpha</taxon>
        <taxon>Aphidoidea</taxon>
        <taxon>Aphididae</taxon>
        <taxon>Aphidini</taxon>
        <taxon>Aphis</taxon>
        <taxon>Aphis</taxon>
    </lineage>
</organism>
<feature type="domain" description="TANC1/2-like winged helix" evidence="9">
    <location>
        <begin position="303"/>
        <end position="451"/>
    </location>
</feature>
<dbReference type="PROSITE" id="PS50088">
    <property type="entry name" value="ANK_REPEAT"/>
    <property type="match status" value="14"/>
</dbReference>
<dbReference type="Pfam" id="PF00023">
    <property type="entry name" value="Ank"/>
    <property type="match status" value="1"/>
</dbReference>
<dbReference type="SUPFAM" id="SSF52540">
    <property type="entry name" value="P-loop containing nucleoside triphosphate hydrolases"/>
    <property type="match status" value="1"/>
</dbReference>
<feature type="repeat" description="ANK" evidence="5">
    <location>
        <begin position="1039"/>
        <end position="1071"/>
    </location>
</feature>
<protein>
    <submittedName>
        <fullName evidence="10">Uncharacterized protein</fullName>
    </submittedName>
</protein>
<feature type="domain" description="Nephrocystin 3-like N-terminal" evidence="7">
    <location>
        <begin position="34"/>
        <end position="164"/>
    </location>
</feature>
<evidence type="ECO:0000259" key="8">
    <source>
        <dbReference type="Pfam" id="PF25520"/>
    </source>
</evidence>
<evidence type="ECO:0000313" key="10">
    <source>
        <dbReference type="EMBL" id="KAE9542348.1"/>
    </source>
</evidence>
<comment type="caution">
    <text evidence="10">The sequence shown here is derived from an EMBL/GenBank/DDBJ whole genome shotgun (WGS) entry which is preliminary data.</text>
</comment>
<dbReference type="EMBL" id="VYZN01000011">
    <property type="protein sequence ID" value="KAE9542348.1"/>
    <property type="molecule type" value="Genomic_DNA"/>
</dbReference>
<feature type="region of interest" description="Disordered" evidence="6">
    <location>
        <begin position="1197"/>
        <end position="1229"/>
    </location>
</feature>
<dbReference type="Pfam" id="PF13637">
    <property type="entry name" value="Ank_4"/>
    <property type="match status" value="1"/>
</dbReference>
<evidence type="ECO:0000256" key="4">
    <source>
        <dbReference type="ARBA" id="ARBA00023043"/>
    </source>
</evidence>
<feature type="repeat" description="ANK" evidence="5">
    <location>
        <begin position="1006"/>
        <end position="1038"/>
    </location>
</feature>
<feature type="repeat" description="ANK" evidence="5">
    <location>
        <begin position="905"/>
        <end position="937"/>
    </location>
</feature>
<feature type="region of interest" description="Disordered" evidence="6">
    <location>
        <begin position="1134"/>
        <end position="1183"/>
    </location>
</feature>
<feature type="repeat" description="ANK" evidence="5">
    <location>
        <begin position="623"/>
        <end position="655"/>
    </location>
</feature>
<feature type="compositionally biased region" description="Polar residues" evidence="6">
    <location>
        <begin position="1263"/>
        <end position="1274"/>
    </location>
</feature>
<evidence type="ECO:0000256" key="2">
    <source>
        <dbReference type="ARBA" id="ARBA00022737"/>
    </source>
</evidence>
<proteinExistence type="predicted"/>
<dbReference type="OrthoDB" id="427518at2759"/>
<evidence type="ECO:0000259" key="7">
    <source>
        <dbReference type="Pfam" id="PF24883"/>
    </source>
</evidence>
<dbReference type="PRINTS" id="PR01415">
    <property type="entry name" value="ANKYRIN"/>
</dbReference>
<dbReference type="InterPro" id="IPR002110">
    <property type="entry name" value="Ankyrin_rpt"/>
</dbReference>
<feature type="repeat" description="ANK" evidence="5">
    <location>
        <begin position="871"/>
        <end position="904"/>
    </location>
</feature>
<feature type="compositionally biased region" description="Low complexity" evidence="6">
    <location>
        <begin position="1157"/>
        <end position="1173"/>
    </location>
</feature>
<dbReference type="Gene3D" id="1.25.40.20">
    <property type="entry name" value="Ankyrin repeat-containing domain"/>
    <property type="match status" value="4"/>
</dbReference>
<evidence type="ECO:0000256" key="1">
    <source>
        <dbReference type="ARBA" id="ARBA00022553"/>
    </source>
</evidence>
<sequence>MTSSDLAQKPFYCREWVFQKLLHCFDQRSNWKTCGALLVGGAGCGKTSLCCEIVHPSGRQQRALNRRLLAYHFCQAQNINTLSVTHFILSLISQLSDSLPKSYKERLKSDPAIQESLSPINIVKDADDAFKKAVVFPLIDLELPKHTMFLLVDSVDEGLCSNDRSDPKFKNNSSKTITELLATHHHLFPQWLMLICTTRRQNKNVARMFSGFRKICIDDLRKSQVVRDIQQYILSRLESEESLRQHMSRDTAEMLNQLHIKSNGCFLYLERVLDGIADGCVVLREIKDIPGTLNGLYLWFCQRLLNSKHFSKVRPLLNVILASPEPLSEEQLSSIIHSVYQYMTVEEFHKRFSLLRRIFSLPRDSKIIQFHHSFGEWFLDVKHCTRRFLCSANEGHAMIAFHYTLRCSKPPGYEETHKLAYHLSRVNPLPVWTNFSDTNLLPLLWLIDSGAQISDSMTIPCYDRKTVNFLEGANNCFKSDVDLKSNKIETNFGLVSSPKFEKNLALYSNTSLPSNLYEVDINGRNTLHLLAMDGNLNVLRDLLQAHSDINLEVNDNNGQTPLNIAARHGYLEVVELLLKYNCKIDHADVEGWTALRAAAWGGHSQVVELLLKHGADVECSDCEGRGALRAAAWGGHNDVVIKLLEAGANPNTTDGDGRTPLIAAAYMGHADIVGKLLDNGANINHQDSDGRTALSVAALCAPTNGGYAKVVTLLLESGAFVDHEDKDGMTPLLVAAFEGHRDVCEILLEAEADVDHCDKLGRTPLWAAASMGHPACVSLLLFWGCYVDSIDNEGRTVLSVSAAQGNNVVVSQLLDRARRASSKKLYISGLDEQHRDNSGWTPLHYAAFEGHQVVCRTLLESGAKIDQTDNDGKPPLMLAAEEGHSELVSEFLKNYGAPPDQKAHDGRTALRLAALEGHIEVVRSLVEYGVDVNKKDADGRSTLYVLALENHLAMAKFFIDPGGADVESTDSEGRTALHVSCWQGHCEMVSLLLKLGKANLNATDNENRTPLHLAAWQGHSVIVRLLIEHGANVNHACNQGATALGIASQEGNETCVRLLLMQGANPLVSDHCGRNAIKIAAKSGHDNIVKLLEQFCPTKTESSGFNTANTSCGSGSTTETKPSSAILVNPLLSNTNHAPIHDSSPIESPDSTAKRTSFVSNYSKSSSNLTDSTKSSHQDLPKQLTPLTFTQKLQQCSRRIKSRPTSKVLSPLQSPIYATPPHSPNLEEPSAPSIHVLTDDHFSRDTHMRIILGNKAVLKKSTSDSNHNKNLGNNKQKRNGIVTNPALRIMPAIRNGLEMAAGRKNKTPHLPTDSFKWRKETPL</sequence>
<feature type="region of interest" description="Disordered" evidence="6">
    <location>
        <begin position="1102"/>
        <end position="1122"/>
    </location>
</feature>
<dbReference type="InterPro" id="IPR058056">
    <property type="entry name" value="WH_TANC1/2"/>
</dbReference>
<feature type="repeat" description="ANK" evidence="5">
    <location>
        <begin position="760"/>
        <end position="792"/>
    </location>
</feature>
<feature type="region of interest" description="Disordered" evidence="6">
    <location>
        <begin position="1299"/>
        <end position="1323"/>
    </location>
</feature>
<dbReference type="Proteomes" id="UP000475862">
    <property type="component" value="Unassembled WGS sequence"/>
</dbReference>
<evidence type="ECO:0000256" key="3">
    <source>
        <dbReference type="ARBA" id="ARBA00022803"/>
    </source>
</evidence>
<keyword evidence="11" id="KW-1185">Reference proteome</keyword>
<keyword evidence="2" id="KW-0677">Repeat</keyword>
<dbReference type="InterPro" id="IPR036770">
    <property type="entry name" value="Ankyrin_rpt-contain_sf"/>
</dbReference>
<dbReference type="InterPro" id="IPR058018">
    <property type="entry name" value="AAA_lid_TANC1/2"/>
</dbReference>
<reference evidence="10 11" key="1">
    <citation type="submission" date="2019-08" db="EMBL/GenBank/DDBJ databases">
        <title>The genome of the soybean aphid Biotype 1, its phylome, world population structure and adaptation to the North American continent.</title>
        <authorList>
            <person name="Giordano R."/>
            <person name="Donthu R.K."/>
            <person name="Hernandez A.G."/>
            <person name="Wright C.L."/>
            <person name="Zimin A.V."/>
        </authorList>
    </citation>
    <scope>NUCLEOTIDE SEQUENCE [LARGE SCALE GENOMIC DNA]</scope>
    <source>
        <tissue evidence="10">Whole aphids</tissue>
    </source>
</reference>
<dbReference type="SMART" id="SM00248">
    <property type="entry name" value="ANK"/>
    <property type="match status" value="17"/>
</dbReference>
<dbReference type="Pfam" id="PF12796">
    <property type="entry name" value="Ank_2"/>
    <property type="match status" value="5"/>
</dbReference>
<feature type="repeat" description="ANK" evidence="5">
    <location>
        <begin position="656"/>
        <end position="688"/>
    </location>
</feature>
<evidence type="ECO:0000256" key="5">
    <source>
        <dbReference type="PROSITE-ProRule" id="PRU00023"/>
    </source>
</evidence>
<feature type="repeat" description="ANK" evidence="5">
    <location>
        <begin position="557"/>
        <end position="589"/>
    </location>
</feature>
<dbReference type="PROSITE" id="PS50297">
    <property type="entry name" value="ANK_REP_REGION"/>
    <property type="match status" value="12"/>
</dbReference>
<name>A0A6G0TZQ9_APHGL</name>
<dbReference type="Pfam" id="PF25520">
    <property type="entry name" value="AAA_lid_TANC1"/>
    <property type="match status" value="1"/>
</dbReference>
<feature type="compositionally biased region" description="Polar residues" evidence="6">
    <location>
        <begin position="1145"/>
        <end position="1155"/>
    </location>
</feature>
<feature type="repeat" description="ANK" evidence="5">
    <location>
        <begin position="727"/>
        <end position="759"/>
    </location>
</feature>
<evidence type="ECO:0000313" key="11">
    <source>
        <dbReference type="Proteomes" id="UP000475862"/>
    </source>
</evidence>
<evidence type="ECO:0000259" key="9">
    <source>
        <dbReference type="Pfam" id="PF25521"/>
    </source>
</evidence>
<dbReference type="PANTHER" id="PTHR24166:SF48">
    <property type="entry name" value="PROTEIN VAPYRIN"/>
    <property type="match status" value="1"/>
</dbReference>
<feature type="repeat" description="ANK" evidence="5">
    <location>
        <begin position="689"/>
        <end position="726"/>
    </location>
</feature>
<feature type="region of interest" description="Disordered" evidence="6">
    <location>
        <begin position="1261"/>
        <end position="1284"/>
    </location>
</feature>
<accession>A0A6G0TZQ9</accession>